<keyword evidence="9 11" id="KW-0460">Magnesium</keyword>
<evidence type="ECO:0000256" key="7">
    <source>
        <dbReference type="ARBA" id="ARBA00022756"/>
    </source>
</evidence>
<dbReference type="GO" id="GO:0009102">
    <property type="term" value="P:biotin biosynthetic process"/>
    <property type="evidence" value="ECO:0007669"/>
    <property type="project" value="UniProtKB-UniRule"/>
</dbReference>
<evidence type="ECO:0000313" key="12">
    <source>
        <dbReference type="EMBL" id="PMP71467.1"/>
    </source>
</evidence>
<evidence type="ECO:0000256" key="3">
    <source>
        <dbReference type="ARBA" id="ARBA00011738"/>
    </source>
</evidence>
<dbReference type="GO" id="GO:0000287">
    <property type="term" value="F:magnesium ion binding"/>
    <property type="evidence" value="ECO:0007669"/>
    <property type="project" value="UniProtKB-UniRule"/>
</dbReference>
<comment type="similarity">
    <text evidence="11">Belongs to the BioW family.</text>
</comment>
<evidence type="ECO:0000256" key="8">
    <source>
        <dbReference type="ARBA" id="ARBA00022840"/>
    </source>
</evidence>
<comment type="cofactor">
    <cofactor evidence="1 11">
        <name>Mg(2+)</name>
        <dbReference type="ChEBI" id="CHEBI:18420"/>
    </cofactor>
</comment>
<keyword evidence="5 11" id="KW-0436">Ligase</keyword>
<keyword evidence="7 11" id="KW-0093">Biotin biosynthesis</keyword>
<comment type="catalytic activity">
    <reaction evidence="10 11">
        <text>heptanedioate + ATP + CoA = 6-carboxyhexanoyl-CoA + AMP + diphosphate</text>
        <dbReference type="Rhea" id="RHEA:14781"/>
        <dbReference type="ChEBI" id="CHEBI:30616"/>
        <dbReference type="ChEBI" id="CHEBI:33019"/>
        <dbReference type="ChEBI" id="CHEBI:36165"/>
        <dbReference type="ChEBI" id="CHEBI:57287"/>
        <dbReference type="ChEBI" id="CHEBI:57360"/>
        <dbReference type="ChEBI" id="CHEBI:456215"/>
        <dbReference type="EC" id="6.2.1.14"/>
    </reaction>
</comment>
<evidence type="ECO:0000256" key="5">
    <source>
        <dbReference type="ARBA" id="ARBA00022598"/>
    </source>
</evidence>
<dbReference type="Proteomes" id="UP000242288">
    <property type="component" value="Unassembled WGS sequence"/>
</dbReference>
<comment type="subunit">
    <text evidence="3 11">Homodimer.</text>
</comment>
<gene>
    <name evidence="11" type="primary">bioW</name>
    <name evidence="12" type="ORF">C0186_03690</name>
</gene>
<dbReference type="EMBL" id="PNIO01000029">
    <property type="protein sequence ID" value="PMP71467.1"/>
    <property type="molecule type" value="Genomic_DNA"/>
</dbReference>
<comment type="caution">
    <text evidence="12">The sequence shown here is derived from an EMBL/GenBank/DDBJ whole genome shotgun (WGS) entry which is preliminary data.</text>
</comment>
<evidence type="ECO:0000256" key="2">
    <source>
        <dbReference type="ARBA" id="ARBA00005075"/>
    </source>
</evidence>
<dbReference type="AlphaFoldDB" id="A0A2J6WM38"/>
<dbReference type="InterPro" id="IPR005499">
    <property type="entry name" value="BioW"/>
</dbReference>
<evidence type="ECO:0000256" key="4">
    <source>
        <dbReference type="ARBA" id="ARBA00012984"/>
    </source>
</evidence>
<dbReference type="NCBIfam" id="NF002360">
    <property type="entry name" value="PRK01322.1"/>
    <property type="match status" value="1"/>
</dbReference>
<evidence type="ECO:0000256" key="11">
    <source>
        <dbReference type="HAMAP-Rule" id="MF_00668"/>
    </source>
</evidence>
<organism evidence="12 13">
    <name type="scientific">Thermodesulfovibrio aggregans</name>
    <dbReference type="NCBI Taxonomy" id="86166"/>
    <lineage>
        <taxon>Bacteria</taxon>
        <taxon>Pseudomonadati</taxon>
        <taxon>Nitrospirota</taxon>
        <taxon>Thermodesulfovibrionia</taxon>
        <taxon>Thermodesulfovibrionales</taxon>
        <taxon>Thermodesulfovibrionaceae</taxon>
        <taxon>Thermodesulfovibrio</taxon>
    </lineage>
</organism>
<protein>
    <recommendedName>
        <fullName evidence="4 11">6-carboxyhexanoate--CoA ligase</fullName>
        <ecNumber evidence="4 11">6.2.1.14</ecNumber>
    </recommendedName>
    <alternativeName>
        <fullName evidence="11">Pimeloyl-CoA synthase</fullName>
    </alternativeName>
</protein>
<comment type="function">
    <text evidence="11">Catalyzes the transformation of pimelate into pimeloyl-CoA with concomitant hydrolysis of ATP to AMP.</text>
</comment>
<sequence>MWSLRMRASRIENSKEIHISGAEGIYEFYELEKFLKKFFKRAIEHPKGLPDKIVFTLEKIKEEIQPVEALSVKTVFCESSEEAQKVINEHLINLGISEKAITVAWSVIKGQKMRGATLIDYLTAERLEPDKERGVRVSRIQMDKKRRMQVLKKIKNLSSEPQRVIEALTVASKVAFCPEVVAEICVSDNPDYTTGYIASKEHGYLRITNIKKQGENTGGRAFFVKTPLDIEKLIKFLEKTPVVVL</sequence>
<accession>A0A2J6WM38</accession>
<reference evidence="12 13" key="1">
    <citation type="submission" date="2018-01" db="EMBL/GenBank/DDBJ databases">
        <title>Metagenomic assembled genomes from two thermal pools in the Uzon Caldera, Kamchatka, Russia.</title>
        <authorList>
            <person name="Wilkins L."/>
            <person name="Ettinger C."/>
        </authorList>
    </citation>
    <scope>NUCLEOTIDE SEQUENCE [LARGE SCALE GENOMIC DNA]</scope>
    <source>
        <strain evidence="12">ZAV-04</strain>
    </source>
</reference>
<keyword evidence="8 11" id="KW-0067">ATP-binding</keyword>
<dbReference type="GO" id="GO:0005524">
    <property type="term" value="F:ATP binding"/>
    <property type="evidence" value="ECO:0007669"/>
    <property type="project" value="UniProtKB-KW"/>
</dbReference>
<dbReference type="EC" id="6.2.1.14" evidence="4 11"/>
<proteinExistence type="inferred from homology"/>
<evidence type="ECO:0000256" key="6">
    <source>
        <dbReference type="ARBA" id="ARBA00022741"/>
    </source>
</evidence>
<keyword evidence="6 11" id="KW-0547">Nucleotide-binding</keyword>
<evidence type="ECO:0000256" key="10">
    <source>
        <dbReference type="ARBA" id="ARBA00049553"/>
    </source>
</evidence>
<dbReference type="UniPathway" id="UPA00999">
    <property type="reaction ID" value="UER00351"/>
</dbReference>
<dbReference type="HAMAP" id="MF_00668">
    <property type="entry name" value="BioW"/>
    <property type="match status" value="1"/>
</dbReference>
<evidence type="ECO:0000313" key="13">
    <source>
        <dbReference type="Proteomes" id="UP000242288"/>
    </source>
</evidence>
<evidence type="ECO:0000256" key="1">
    <source>
        <dbReference type="ARBA" id="ARBA00001946"/>
    </source>
</evidence>
<name>A0A2J6WM38_9BACT</name>
<comment type="pathway">
    <text evidence="2 11">Metabolic intermediate metabolism; pimeloyl-CoA biosynthesis; pimeloyl-CoA from pimelate: step 1/1.</text>
</comment>
<dbReference type="NCBIfam" id="TIGR01204">
    <property type="entry name" value="bioW"/>
    <property type="match status" value="1"/>
</dbReference>
<dbReference type="GO" id="GO:0042410">
    <property type="term" value="F:6-carboxyhexanoate-CoA ligase activity"/>
    <property type="evidence" value="ECO:0007669"/>
    <property type="project" value="UniProtKB-UniRule"/>
</dbReference>
<dbReference type="Pfam" id="PF03744">
    <property type="entry name" value="BioW"/>
    <property type="match status" value="1"/>
</dbReference>
<evidence type="ECO:0000256" key="9">
    <source>
        <dbReference type="ARBA" id="ARBA00022842"/>
    </source>
</evidence>